<dbReference type="AlphaFoldDB" id="F4S065"/>
<evidence type="ECO:0000313" key="3">
    <source>
        <dbReference type="Proteomes" id="UP000001072"/>
    </source>
</evidence>
<gene>
    <name evidence="2" type="ORF">MELLADRAFT_66678</name>
</gene>
<proteinExistence type="predicted"/>
<sequence length="121" mass="13509">MCRPSPDSRRRVSIDQIILASGSTSRHKKKTPTLQVDDSEDKPEVATKQHHKRKHVDDSEDEPEVAPKHQNKRSRKTASINDEYESEATSSPVANRQKKGKAKATSARGSRSVGKEVCQSF</sequence>
<keyword evidence="3" id="KW-1185">Reference proteome</keyword>
<name>F4S065_MELLP</name>
<dbReference type="RefSeq" id="XP_007414740.1">
    <property type="nucleotide sequence ID" value="XM_007414678.1"/>
</dbReference>
<dbReference type="EMBL" id="GL883134">
    <property type="protein sequence ID" value="EGG01906.1"/>
    <property type="molecule type" value="Genomic_DNA"/>
</dbReference>
<feature type="compositionally biased region" description="Basic and acidic residues" evidence="1">
    <location>
        <begin position="1"/>
        <end position="13"/>
    </location>
</feature>
<dbReference type="KEGG" id="mlr:MELLADRAFT_66678"/>
<feature type="region of interest" description="Disordered" evidence="1">
    <location>
        <begin position="1"/>
        <end position="121"/>
    </location>
</feature>
<protein>
    <submittedName>
        <fullName evidence="2">Uncharacterized protein</fullName>
    </submittedName>
</protein>
<reference evidence="3" key="1">
    <citation type="journal article" date="2011" name="Proc. Natl. Acad. Sci. U.S.A.">
        <title>Obligate biotrophy features unraveled by the genomic analysis of rust fungi.</title>
        <authorList>
            <person name="Duplessis S."/>
            <person name="Cuomo C.A."/>
            <person name="Lin Y.-C."/>
            <person name="Aerts A."/>
            <person name="Tisserant E."/>
            <person name="Veneault-Fourrey C."/>
            <person name="Joly D.L."/>
            <person name="Hacquard S."/>
            <person name="Amselem J."/>
            <person name="Cantarel B.L."/>
            <person name="Chiu R."/>
            <person name="Coutinho P.M."/>
            <person name="Feau N."/>
            <person name="Field M."/>
            <person name="Frey P."/>
            <person name="Gelhaye E."/>
            <person name="Goldberg J."/>
            <person name="Grabherr M.G."/>
            <person name="Kodira C.D."/>
            <person name="Kohler A."/>
            <person name="Kuees U."/>
            <person name="Lindquist E.A."/>
            <person name="Lucas S.M."/>
            <person name="Mago R."/>
            <person name="Mauceli E."/>
            <person name="Morin E."/>
            <person name="Murat C."/>
            <person name="Pangilinan J.L."/>
            <person name="Park R."/>
            <person name="Pearson M."/>
            <person name="Quesneville H."/>
            <person name="Rouhier N."/>
            <person name="Sakthikumar S."/>
            <person name="Salamov A.A."/>
            <person name="Schmutz J."/>
            <person name="Selles B."/>
            <person name="Shapiro H."/>
            <person name="Tanguay P."/>
            <person name="Tuskan G.A."/>
            <person name="Henrissat B."/>
            <person name="Van de Peer Y."/>
            <person name="Rouze P."/>
            <person name="Ellis J.G."/>
            <person name="Dodds P.N."/>
            <person name="Schein J.E."/>
            <person name="Zhong S."/>
            <person name="Hamelin R.C."/>
            <person name="Grigoriev I.V."/>
            <person name="Szabo L.J."/>
            <person name="Martin F."/>
        </authorList>
    </citation>
    <scope>NUCLEOTIDE SEQUENCE [LARGE SCALE GENOMIC DNA]</scope>
    <source>
        <strain evidence="3">98AG31 / pathotype 3-4-7</strain>
    </source>
</reference>
<evidence type="ECO:0000313" key="2">
    <source>
        <dbReference type="EMBL" id="EGG01906.1"/>
    </source>
</evidence>
<dbReference type="InParanoid" id="F4S065"/>
<dbReference type="HOGENOM" id="CLU_2121610_0_0_1"/>
<dbReference type="Proteomes" id="UP000001072">
    <property type="component" value="Unassembled WGS sequence"/>
</dbReference>
<accession>F4S065</accession>
<dbReference type="GeneID" id="18930675"/>
<organism evidence="3">
    <name type="scientific">Melampsora larici-populina (strain 98AG31 / pathotype 3-4-7)</name>
    <name type="common">Poplar leaf rust fungus</name>
    <dbReference type="NCBI Taxonomy" id="747676"/>
    <lineage>
        <taxon>Eukaryota</taxon>
        <taxon>Fungi</taxon>
        <taxon>Dikarya</taxon>
        <taxon>Basidiomycota</taxon>
        <taxon>Pucciniomycotina</taxon>
        <taxon>Pucciniomycetes</taxon>
        <taxon>Pucciniales</taxon>
        <taxon>Melampsoraceae</taxon>
        <taxon>Melampsora</taxon>
    </lineage>
</organism>
<dbReference type="VEuPathDB" id="FungiDB:MELLADRAFT_66678"/>
<evidence type="ECO:0000256" key="1">
    <source>
        <dbReference type="SAM" id="MobiDB-lite"/>
    </source>
</evidence>